<dbReference type="InterPro" id="IPR004449">
    <property type="entry name" value="SixA"/>
</dbReference>
<dbReference type="InterPro" id="IPR029033">
    <property type="entry name" value="His_PPase_superfam"/>
</dbReference>
<keyword evidence="2" id="KW-1185">Reference proteome</keyword>
<dbReference type="Gene3D" id="3.40.50.1240">
    <property type="entry name" value="Phosphoglycerate mutase-like"/>
    <property type="match status" value="1"/>
</dbReference>
<gene>
    <name evidence="1" type="ORF">SAMN04487965_0919</name>
</gene>
<dbReference type="AlphaFoldDB" id="A0A1M4XB94"/>
<dbReference type="SMART" id="SM00855">
    <property type="entry name" value="PGAM"/>
    <property type="match status" value="1"/>
</dbReference>
<organism evidence="1 2">
    <name type="scientific">Microbulbifer donghaiensis</name>
    <dbReference type="NCBI Taxonomy" id="494016"/>
    <lineage>
        <taxon>Bacteria</taxon>
        <taxon>Pseudomonadati</taxon>
        <taxon>Pseudomonadota</taxon>
        <taxon>Gammaproteobacteria</taxon>
        <taxon>Cellvibrionales</taxon>
        <taxon>Microbulbiferaceae</taxon>
        <taxon>Microbulbifer</taxon>
    </lineage>
</organism>
<dbReference type="InterPro" id="IPR013078">
    <property type="entry name" value="His_Pase_superF_clade-1"/>
</dbReference>
<reference evidence="2" key="1">
    <citation type="submission" date="2016-11" db="EMBL/GenBank/DDBJ databases">
        <authorList>
            <person name="Varghese N."/>
            <person name="Submissions S."/>
        </authorList>
    </citation>
    <scope>NUCLEOTIDE SEQUENCE [LARGE SCALE GENOMIC DNA]</scope>
    <source>
        <strain evidence="2">CGMCC 1.7063</strain>
    </source>
</reference>
<name>A0A1M4XB94_9GAMM</name>
<sequence>MQLLILRHAQAEPMIGDDAARQLTERGRAQVAQVCDMRADELAQVRAIWASPFVRTQQTAQIVAERLGLPVITQRLLIGDTPPQQVLDALQQAERESGNWPLLLVSHQPLVGSLVNGLCGSDGEHPMGTSSLACLSAEVWASGCANLDWLQHAE</sequence>
<dbReference type="STRING" id="494016.SAMN04487965_0919"/>
<dbReference type="Proteomes" id="UP000184170">
    <property type="component" value="Unassembled WGS sequence"/>
</dbReference>
<dbReference type="Pfam" id="PF00300">
    <property type="entry name" value="His_Phos_1"/>
    <property type="match status" value="1"/>
</dbReference>
<dbReference type="CDD" id="cd07067">
    <property type="entry name" value="HP_PGM_like"/>
    <property type="match status" value="1"/>
</dbReference>
<protein>
    <submittedName>
        <fullName evidence="1">Phosphohistidine phosphatase, SixA</fullName>
    </submittedName>
</protein>
<dbReference type="NCBIfam" id="TIGR00249">
    <property type="entry name" value="sixA"/>
    <property type="match status" value="1"/>
</dbReference>
<dbReference type="GO" id="GO:0101006">
    <property type="term" value="F:protein histidine phosphatase activity"/>
    <property type="evidence" value="ECO:0007669"/>
    <property type="project" value="InterPro"/>
</dbReference>
<dbReference type="SUPFAM" id="SSF53254">
    <property type="entry name" value="Phosphoglycerate mutase-like"/>
    <property type="match status" value="1"/>
</dbReference>
<dbReference type="OrthoDB" id="92610at2"/>
<dbReference type="EMBL" id="FQVA01000001">
    <property type="protein sequence ID" value="SHE90681.1"/>
    <property type="molecule type" value="Genomic_DNA"/>
</dbReference>
<proteinExistence type="predicted"/>
<evidence type="ECO:0000313" key="1">
    <source>
        <dbReference type="EMBL" id="SHE90681.1"/>
    </source>
</evidence>
<evidence type="ECO:0000313" key="2">
    <source>
        <dbReference type="Proteomes" id="UP000184170"/>
    </source>
</evidence>
<dbReference type="GO" id="GO:0005737">
    <property type="term" value="C:cytoplasm"/>
    <property type="evidence" value="ECO:0007669"/>
    <property type="project" value="InterPro"/>
</dbReference>
<dbReference type="RefSeq" id="WP_073272044.1">
    <property type="nucleotide sequence ID" value="NZ_FQVA01000001.1"/>
</dbReference>
<accession>A0A1M4XB94</accession>